<evidence type="ECO:0000256" key="1">
    <source>
        <dbReference type="SAM" id="MobiDB-lite"/>
    </source>
</evidence>
<reference evidence="2 3" key="1">
    <citation type="submission" date="2018-12" db="EMBL/GenBank/DDBJ databases">
        <authorList>
            <person name="Sun L."/>
            <person name="Chen Z."/>
        </authorList>
    </citation>
    <scope>NUCLEOTIDE SEQUENCE [LARGE SCALE GENOMIC DNA]</scope>
    <source>
        <strain evidence="2 3">LMG 29736</strain>
    </source>
</reference>
<evidence type="ECO:0000313" key="3">
    <source>
        <dbReference type="Proteomes" id="UP000287296"/>
    </source>
</evidence>
<evidence type="ECO:0000313" key="2">
    <source>
        <dbReference type="EMBL" id="RST59009.1"/>
    </source>
</evidence>
<dbReference type="EMBL" id="QYTW02000014">
    <property type="protein sequence ID" value="RST59009.1"/>
    <property type="molecule type" value="Genomic_DNA"/>
</dbReference>
<dbReference type="OrthoDB" id="2882935at2"/>
<comment type="caution">
    <text evidence="2">The sequence shown here is derived from an EMBL/GenBank/DDBJ whole genome shotgun (WGS) entry which is preliminary data.</text>
</comment>
<dbReference type="Proteomes" id="UP000287296">
    <property type="component" value="Unassembled WGS sequence"/>
</dbReference>
<protein>
    <submittedName>
        <fullName evidence="2">Uncharacterized protein</fullName>
    </submittedName>
</protein>
<sequence>MAGCDSSDSSEVNDGTKEQDELQAGIQTIGKAQRIEVRSDSDDNDSVLRSITDKADIEIFIEQLKMNEWEYASALPEEAKKKYEYIILQEDTIKLGEKEDKDASLHEAARIISYENSPYVTLKVALIKITMKIPDEAAEYINQ</sequence>
<name>A0A429X6K2_SIMTE</name>
<organism evidence="2 3">
    <name type="scientific">Siminovitchia terrae</name>
    <name type="common">Bacillus terrae</name>
    <dbReference type="NCBI Taxonomy" id="1914933"/>
    <lineage>
        <taxon>Bacteria</taxon>
        <taxon>Bacillati</taxon>
        <taxon>Bacillota</taxon>
        <taxon>Bacilli</taxon>
        <taxon>Bacillales</taxon>
        <taxon>Bacillaceae</taxon>
        <taxon>Siminovitchia</taxon>
    </lineage>
</organism>
<proteinExistence type="predicted"/>
<feature type="region of interest" description="Disordered" evidence="1">
    <location>
        <begin position="1"/>
        <end position="22"/>
    </location>
</feature>
<accession>A0A429X6K2</accession>
<dbReference type="RefSeq" id="WP_120118816.1">
    <property type="nucleotide sequence ID" value="NZ_QYTW02000014.1"/>
</dbReference>
<feature type="compositionally biased region" description="Polar residues" evidence="1">
    <location>
        <begin position="1"/>
        <end position="13"/>
    </location>
</feature>
<gene>
    <name evidence="2" type="ORF">D5F11_014030</name>
</gene>
<dbReference type="AlphaFoldDB" id="A0A429X6K2"/>